<dbReference type="Gene3D" id="1.10.3330.10">
    <property type="entry name" value="Oxo-4-hydroxy-4-carboxy-5-ureidoimidazoline decarboxylase"/>
    <property type="match status" value="2"/>
</dbReference>
<dbReference type="InterPro" id="IPR014306">
    <property type="entry name" value="Hydroxyisourate_hydrolase"/>
</dbReference>
<dbReference type="GO" id="GO:0005777">
    <property type="term" value="C:peroxisome"/>
    <property type="evidence" value="ECO:0007669"/>
    <property type="project" value="TreeGrafter"/>
</dbReference>
<comment type="catalytic activity">
    <reaction evidence="2">
        <text>5-hydroxy-2-oxo-4-ureido-2,5-dihydro-1H-imidazole-5-carboxylate + H(+) = (S)-allantoin + CO2</text>
        <dbReference type="Rhea" id="RHEA:26301"/>
        <dbReference type="ChEBI" id="CHEBI:15378"/>
        <dbReference type="ChEBI" id="CHEBI:15678"/>
        <dbReference type="ChEBI" id="CHEBI:16526"/>
        <dbReference type="ChEBI" id="CHEBI:58639"/>
        <dbReference type="EC" id="4.1.1.97"/>
    </reaction>
</comment>
<feature type="domain" description="Oxo-4-hydroxy-4-carboxy-5-ureidoimidazoline decarboxylase" evidence="10">
    <location>
        <begin position="9"/>
        <end position="89"/>
    </location>
</feature>
<feature type="domain" description="Oxo-4-hydroxy-4-carboxy-5-ureidoimidazoline decarboxylase" evidence="10">
    <location>
        <begin position="131"/>
        <end position="184"/>
    </location>
</feature>
<evidence type="ECO:0000256" key="3">
    <source>
        <dbReference type="ARBA" id="ARBA00004754"/>
    </source>
</evidence>
<dbReference type="PANTHER" id="PTHR43466:SF1">
    <property type="entry name" value="2-OXO-4-HYDROXY-4-CARBOXY-5-UREIDOIMIDAZOLINE DECARBOXYLASE-RELATED"/>
    <property type="match status" value="1"/>
</dbReference>
<dbReference type="PANTHER" id="PTHR43466">
    <property type="entry name" value="2-OXO-4-HYDROXY-4-CARBOXY-5-UREIDOIMIDAZOLINE DECARBOXYLASE-RELATED"/>
    <property type="match status" value="1"/>
</dbReference>
<dbReference type="InterPro" id="IPR023418">
    <property type="entry name" value="Thyroxine_BS"/>
</dbReference>
<evidence type="ECO:0000256" key="2">
    <source>
        <dbReference type="ARBA" id="ARBA00001163"/>
    </source>
</evidence>
<comment type="pathway">
    <text evidence="3">Purine metabolism; urate degradation; (S)-allantoin from urate: step 3/3.</text>
</comment>
<evidence type="ECO:0000256" key="1">
    <source>
        <dbReference type="ARBA" id="ARBA00001043"/>
    </source>
</evidence>
<feature type="binding site" evidence="8">
    <location>
        <position position="228"/>
    </location>
    <ligand>
        <name>substrate</name>
    </ligand>
</feature>
<dbReference type="InterPro" id="IPR036778">
    <property type="entry name" value="OHCU_decarboxylase_sf"/>
</dbReference>
<dbReference type="Pfam" id="PF00576">
    <property type="entry name" value="Transthyretin"/>
    <property type="match status" value="1"/>
</dbReference>
<feature type="domain" description="Transthyretin/hydroxyisourate hydrolase" evidence="9">
    <location>
        <begin position="225"/>
        <end position="343"/>
    </location>
</feature>
<reference evidence="11" key="1">
    <citation type="submission" date="2022-11" db="EMBL/GenBank/DDBJ databases">
        <authorList>
            <person name="Hyden B.L."/>
            <person name="Feng K."/>
            <person name="Yates T."/>
            <person name="Jawdy S."/>
            <person name="Smart L.B."/>
            <person name="Muchero W."/>
        </authorList>
    </citation>
    <scope>NUCLEOTIDE SEQUENCE</scope>
    <source>
        <tissue evidence="11">Shoot tip</tissue>
    </source>
</reference>
<dbReference type="PROSITE" id="PS00769">
    <property type="entry name" value="TRANSTHYRETIN_2"/>
    <property type="match status" value="1"/>
</dbReference>
<dbReference type="InterPro" id="IPR023416">
    <property type="entry name" value="Transthyretin/HIU_hydrolase_d"/>
</dbReference>
<evidence type="ECO:0000259" key="10">
    <source>
        <dbReference type="Pfam" id="PF09349"/>
    </source>
</evidence>
<dbReference type="Pfam" id="PF09349">
    <property type="entry name" value="OHCU_decarbox"/>
    <property type="match status" value="2"/>
</dbReference>
<evidence type="ECO:0000256" key="6">
    <source>
        <dbReference type="ARBA" id="ARBA00022801"/>
    </source>
</evidence>
<keyword evidence="4" id="KW-0659">Purine metabolism</keyword>
<keyword evidence="7" id="KW-0456">Lyase</keyword>
<reference evidence="11" key="2">
    <citation type="journal article" date="2023" name="Int. J. Mol. Sci.">
        <title>De Novo Assembly and Annotation of 11 Diverse Shrub Willow (Salix) Genomes Reveals Novel Gene Organization in Sex-Linked Regions.</title>
        <authorList>
            <person name="Hyden B."/>
            <person name="Feng K."/>
            <person name="Yates T.B."/>
            <person name="Jawdy S."/>
            <person name="Cereghino C."/>
            <person name="Smart L.B."/>
            <person name="Muchero W."/>
        </authorList>
    </citation>
    <scope>NUCLEOTIDE SEQUENCE</scope>
    <source>
        <tissue evidence="11">Shoot tip</tissue>
    </source>
</reference>
<evidence type="ECO:0000256" key="5">
    <source>
        <dbReference type="ARBA" id="ARBA00022793"/>
    </source>
</evidence>
<sequence length="344" mass="38004">MERYEEEEYLACCGSTQFAKEMVKASPFASVHEAVAAARDIWFNKVGVNGWLEAFSAHPQIGQSPSPNHPTAAAQWSKGEQSTALATATTSTLQVPHTAFSSSARTCYSHTKLSLMRALMCVCVCCRNYLDWNARYRHKFGFIFLICASGRSTAEILADLKKRYPNRPIVEFEIAAQEQMKVTELLSVKKAEEDRVSIIGGHLTKTSESSFGKTSQISTRTRPPITTHVLDVSRGSPAAGVEVCLEIWKGNHPRPLFGEPDVGGWVIQGSSTTDGDGRSGQLMSIVDVVNPGIYRISFNTGKYCPSGFFPYVSIVFEIKESQNREHFHVPLLLSPFSFTTYRGS</sequence>
<dbReference type="GO" id="GO:0019628">
    <property type="term" value="P:urate catabolic process"/>
    <property type="evidence" value="ECO:0007669"/>
    <property type="project" value="TreeGrafter"/>
</dbReference>
<dbReference type="PRINTS" id="PR00189">
    <property type="entry name" value="TRNSTHYRETIN"/>
</dbReference>
<dbReference type="AlphaFoldDB" id="A0A9Q0PEY0"/>
<keyword evidence="5" id="KW-0210">Decarboxylase</keyword>
<evidence type="ECO:0000313" key="12">
    <source>
        <dbReference type="Proteomes" id="UP001151532"/>
    </source>
</evidence>
<organism evidence="11 12">
    <name type="scientific">Salix purpurea</name>
    <name type="common">Purple osier willow</name>
    <dbReference type="NCBI Taxonomy" id="77065"/>
    <lineage>
        <taxon>Eukaryota</taxon>
        <taxon>Viridiplantae</taxon>
        <taxon>Streptophyta</taxon>
        <taxon>Embryophyta</taxon>
        <taxon>Tracheophyta</taxon>
        <taxon>Spermatophyta</taxon>
        <taxon>Magnoliopsida</taxon>
        <taxon>eudicotyledons</taxon>
        <taxon>Gunneridae</taxon>
        <taxon>Pentapetalae</taxon>
        <taxon>rosids</taxon>
        <taxon>fabids</taxon>
        <taxon>Malpighiales</taxon>
        <taxon>Salicaceae</taxon>
        <taxon>Saliceae</taxon>
        <taxon>Salix</taxon>
    </lineage>
</organism>
<evidence type="ECO:0000256" key="8">
    <source>
        <dbReference type="PIRSR" id="PIRSR600895-51"/>
    </source>
</evidence>
<comment type="caution">
    <text evidence="11">The sequence shown here is derived from an EMBL/GenBank/DDBJ whole genome shotgun (WGS) entry which is preliminary data.</text>
</comment>
<evidence type="ECO:0000259" key="9">
    <source>
        <dbReference type="Pfam" id="PF00576"/>
    </source>
</evidence>
<protein>
    <submittedName>
        <fullName evidence="11">5-HYDROXYISOURATE HYDROLASE</fullName>
    </submittedName>
</protein>
<dbReference type="SUPFAM" id="SSF49472">
    <property type="entry name" value="Transthyretin (synonym: prealbumin)"/>
    <property type="match status" value="1"/>
</dbReference>
<accession>A0A9Q0PEY0</accession>
<keyword evidence="12" id="KW-1185">Reference proteome</keyword>
<proteinExistence type="predicted"/>
<evidence type="ECO:0000256" key="7">
    <source>
        <dbReference type="ARBA" id="ARBA00023239"/>
    </source>
</evidence>
<dbReference type="InterPro" id="IPR000895">
    <property type="entry name" value="Transthyretin/HIU_hydrolase"/>
</dbReference>
<feature type="binding site" evidence="8">
    <location>
        <position position="341"/>
    </location>
    <ligand>
        <name>substrate</name>
    </ligand>
</feature>
<dbReference type="OrthoDB" id="10265230at2759"/>
<dbReference type="NCBIfam" id="TIGR02962">
    <property type="entry name" value="hdxy_isourate"/>
    <property type="match status" value="1"/>
</dbReference>
<dbReference type="GO" id="GO:0033971">
    <property type="term" value="F:hydroxyisourate hydrolase activity"/>
    <property type="evidence" value="ECO:0007669"/>
    <property type="project" value="UniProtKB-EC"/>
</dbReference>
<dbReference type="Proteomes" id="UP001151532">
    <property type="component" value="Chromosome 2"/>
</dbReference>
<dbReference type="PROSITE" id="PS00768">
    <property type="entry name" value="TRANSTHYRETIN_1"/>
    <property type="match status" value="1"/>
</dbReference>
<dbReference type="FunFam" id="2.60.40.180:FF:000003">
    <property type="entry name" value="Uric acid degradation bifunctional protein TTL"/>
    <property type="match status" value="1"/>
</dbReference>
<keyword evidence="6 11" id="KW-0378">Hydrolase</keyword>
<dbReference type="InterPro" id="IPR018020">
    <property type="entry name" value="OHCU_decarboxylase"/>
</dbReference>
<dbReference type="InterPro" id="IPR036817">
    <property type="entry name" value="Transthyretin/HIU_hydrolase_sf"/>
</dbReference>
<gene>
    <name evidence="11" type="ORF">OIU79_016689</name>
</gene>
<comment type="catalytic activity">
    <reaction evidence="1">
        <text>5-hydroxyisourate + H2O = 5-hydroxy-2-oxo-4-ureido-2,5-dihydro-1H-imidazole-5-carboxylate + H(+)</text>
        <dbReference type="Rhea" id="RHEA:23736"/>
        <dbReference type="ChEBI" id="CHEBI:15377"/>
        <dbReference type="ChEBI" id="CHEBI:15378"/>
        <dbReference type="ChEBI" id="CHEBI:18072"/>
        <dbReference type="ChEBI" id="CHEBI:58639"/>
        <dbReference type="EC" id="3.5.2.17"/>
    </reaction>
</comment>
<dbReference type="Gene3D" id="2.60.40.180">
    <property type="entry name" value="Transthyretin/hydroxyisourate hydrolase domain"/>
    <property type="match status" value="1"/>
</dbReference>
<dbReference type="GO" id="GO:0006144">
    <property type="term" value="P:purine nucleobase metabolic process"/>
    <property type="evidence" value="ECO:0007669"/>
    <property type="project" value="UniProtKB-KW"/>
</dbReference>
<dbReference type="SUPFAM" id="SSF158694">
    <property type="entry name" value="UraD-Like"/>
    <property type="match status" value="2"/>
</dbReference>
<dbReference type="GO" id="GO:0051997">
    <property type="term" value="F:2-oxo-4-hydroxy-4-carboxy-5-ureidoimidazoline decarboxylase activity"/>
    <property type="evidence" value="ECO:0007669"/>
    <property type="project" value="UniProtKB-EC"/>
</dbReference>
<name>A0A9Q0PEY0_SALPP</name>
<evidence type="ECO:0000256" key="4">
    <source>
        <dbReference type="ARBA" id="ARBA00022631"/>
    </source>
</evidence>
<dbReference type="EMBL" id="JAPFFK010000019">
    <property type="protein sequence ID" value="KAJ6686996.1"/>
    <property type="molecule type" value="Genomic_DNA"/>
</dbReference>
<dbReference type="CDD" id="cd05822">
    <property type="entry name" value="TLP_HIUase"/>
    <property type="match status" value="1"/>
</dbReference>
<feature type="binding site" evidence="8">
    <location>
        <position position="278"/>
    </location>
    <ligand>
        <name>substrate</name>
    </ligand>
</feature>
<evidence type="ECO:0000313" key="11">
    <source>
        <dbReference type="EMBL" id="KAJ6686996.1"/>
    </source>
</evidence>
<dbReference type="InterPro" id="IPR023419">
    <property type="entry name" value="Transthyretin_CS"/>
</dbReference>